<dbReference type="GO" id="GO:0004124">
    <property type="term" value="F:cysteine synthase activity"/>
    <property type="evidence" value="ECO:0007669"/>
    <property type="project" value="TreeGrafter"/>
</dbReference>
<comment type="caution">
    <text evidence="4">The sequence shown here is derived from an EMBL/GenBank/DDBJ whole genome shotgun (WGS) entry which is preliminary data.</text>
</comment>
<dbReference type="GO" id="GO:0030170">
    <property type="term" value="F:pyridoxal phosphate binding"/>
    <property type="evidence" value="ECO:0007669"/>
    <property type="project" value="InterPro"/>
</dbReference>
<accession>X1EXS4</accession>
<reference evidence="4" key="1">
    <citation type="journal article" date="2014" name="Front. Microbiol.">
        <title>High frequency of phylogenetically diverse reductive dehalogenase-homologous genes in deep subseafloor sedimentary metagenomes.</title>
        <authorList>
            <person name="Kawai M."/>
            <person name="Futagami T."/>
            <person name="Toyoda A."/>
            <person name="Takaki Y."/>
            <person name="Nishi S."/>
            <person name="Hori S."/>
            <person name="Arai W."/>
            <person name="Tsubouchi T."/>
            <person name="Morono Y."/>
            <person name="Uchiyama I."/>
            <person name="Ito T."/>
            <person name="Fujiyama A."/>
            <person name="Inagaki F."/>
            <person name="Takami H."/>
        </authorList>
    </citation>
    <scope>NUCLEOTIDE SEQUENCE</scope>
    <source>
        <strain evidence="4">Expedition CK06-06</strain>
    </source>
</reference>
<dbReference type="GO" id="GO:0005737">
    <property type="term" value="C:cytoplasm"/>
    <property type="evidence" value="ECO:0007669"/>
    <property type="project" value="TreeGrafter"/>
</dbReference>
<evidence type="ECO:0000313" key="4">
    <source>
        <dbReference type="EMBL" id="GAH38206.1"/>
    </source>
</evidence>
<dbReference type="GO" id="GO:0071269">
    <property type="term" value="P:L-homocysteine biosynthetic process"/>
    <property type="evidence" value="ECO:0007669"/>
    <property type="project" value="TreeGrafter"/>
</dbReference>
<organism evidence="4">
    <name type="scientific">marine sediment metagenome</name>
    <dbReference type="NCBI Taxonomy" id="412755"/>
    <lineage>
        <taxon>unclassified sequences</taxon>
        <taxon>metagenomes</taxon>
        <taxon>ecological metagenomes</taxon>
    </lineage>
</organism>
<proteinExistence type="predicted"/>
<comment type="cofactor">
    <cofactor evidence="1">
        <name>pyridoxal 5'-phosphate</name>
        <dbReference type="ChEBI" id="CHEBI:597326"/>
    </cofactor>
</comment>
<dbReference type="GO" id="GO:0003961">
    <property type="term" value="F:O-acetylhomoserine aminocarboxypropyltransferase activity"/>
    <property type="evidence" value="ECO:0007669"/>
    <property type="project" value="TreeGrafter"/>
</dbReference>
<dbReference type="SUPFAM" id="SSF53383">
    <property type="entry name" value="PLP-dependent transferases"/>
    <property type="match status" value="1"/>
</dbReference>
<dbReference type="PANTHER" id="PTHR43797">
    <property type="entry name" value="HOMOCYSTEINE/CYSTEINE SYNTHASE"/>
    <property type="match status" value="1"/>
</dbReference>
<dbReference type="InterPro" id="IPR000277">
    <property type="entry name" value="Cys/Met-Metab_PyrdxlP-dep_enz"/>
</dbReference>
<keyword evidence="2" id="KW-0808">Transferase</keyword>
<dbReference type="Gene3D" id="3.40.640.10">
    <property type="entry name" value="Type I PLP-dependent aspartate aminotransferase-like (Major domain)"/>
    <property type="match status" value="1"/>
</dbReference>
<name>X1EXS4_9ZZZZ</name>
<keyword evidence="3" id="KW-0663">Pyridoxal phosphate</keyword>
<dbReference type="PANTHER" id="PTHR43797:SF2">
    <property type="entry name" value="HOMOCYSTEINE_CYSTEINE SYNTHASE"/>
    <property type="match status" value="1"/>
</dbReference>
<sequence>MTVLALCGEGDYIVSANTLYGGTYNQFNYTFPRLGIEVSLVDPSDPENFQGAIRSNTKLIWGETLGNPGINVFPFKEVAAICQKNHIPLVIDNTFATPYLCKPFEWGANIVVHSTTKFIGGHGTTIGG</sequence>
<dbReference type="GO" id="GO:0019346">
    <property type="term" value="P:transsulfuration"/>
    <property type="evidence" value="ECO:0007669"/>
    <property type="project" value="InterPro"/>
</dbReference>
<dbReference type="InterPro" id="IPR006235">
    <property type="entry name" value="OAc-hSer/O-AcSer_sulfhydrylase"/>
</dbReference>
<dbReference type="InterPro" id="IPR015421">
    <property type="entry name" value="PyrdxlP-dep_Trfase_major"/>
</dbReference>
<dbReference type="Pfam" id="PF01053">
    <property type="entry name" value="Cys_Met_Meta_PP"/>
    <property type="match status" value="1"/>
</dbReference>
<evidence type="ECO:0000256" key="1">
    <source>
        <dbReference type="ARBA" id="ARBA00001933"/>
    </source>
</evidence>
<evidence type="ECO:0000256" key="3">
    <source>
        <dbReference type="ARBA" id="ARBA00022898"/>
    </source>
</evidence>
<protein>
    <submittedName>
        <fullName evidence="4">Uncharacterized protein</fullName>
    </submittedName>
</protein>
<feature type="non-terminal residue" evidence="4">
    <location>
        <position position="128"/>
    </location>
</feature>
<evidence type="ECO:0000256" key="2">
    <source>
        <dbReference type="ARBA" id="ARBA00022679"/>
    </source>
</evidence>
<gene>
    <name evidence="4" type="ORF">S03H2_26015</name>
</gene>
<dbReference type="InterPro" id="IPR015424">
    <property type="entry name" value="PyrdxlP-dep_Trfase"/>
</dbReference>
<dbReference type="AlphaFoldDB" id="X1EXS4"/>
<dbReference type="EMBL" id="BARU01014914">
    <property type="protein sequence ID" value="GAH38206.1"/>
    <property type="molecule type" value="Genomic_DNA"/>
</dbReference>
<dbReference type="GO" id="GO:0006535">
    <property type="term" value="P:cysteine biosynthetic process from serine"/>
    <property type="evidence" value="ECO:0007669"/>
    <property type="project" value="TreeGrafter"/>
</dbReference>